<dbReference type="EMBL" id="LWCA01001346">
    <property type="protein sequence ID" value="OAF65325.1"/>
    <property type="molecule type" value="Genomic_DNA"/>
</dbReference>
<name>A0A177ATL0_9BILA</name>
<proteinExistence type="predicted"/>
<evidence type="ECO:0000313" key="2">
    <source>
        <dbReference type="Proteomes" id="UP000078046"/>
    </source>
</evidence>
<accession>A0A177ATL0</accession>
<reference evidence="1 2" key="1">
    <citation type="submission" date="2016-04" db="EMBL/GenBank/DDBJ databases">
        <title>The genome of Intoshia linei affirms orthonectids as highly simplified spiralians.</title>
        <authorList>
            <person name="Mikhailov K.V."/>
            <person name="Slusarev G.S."/>
            <person name="Nikitin M.A."/>
            <person name="Logacheva M.D."/>
            <person name="Penin A."/>
            <person name="Aleoshin V."/>
            <person name="Panchin Y.V."/>
        </authorList>
    </citation>
    <scope>NUCLEOTIDE SEQUENCE [LARGE SCALE GENOMIC DNA]</scope>
    <source>
        <strain evidence="1">Intl2013</strain>
        <tissue evidence="1">Whole animal</tissue>
    </source>
</reference>
<comment type="caution">
    <text evidence="1">The sequence shown here is derived from an EMBL/GenBank/DDBJ whole genome shotgun (WGS) entry which is preliminary data.</text>
</comment>
<dbReference type="AlphaFoldDB" id="A0A177ATL0"/>
<evidence type="ECO:0000313" key="1">
    <source>
        <dbReference type="EMBL" id="OAF65325.1"/>
    </source>
</evidence>
<sequence>MTAKFAVGLINVLLYHYKSNINIKLGFFDDTYGIYNAKDTNDFEVLQQLISTNYTNRRSYTELLPMFTVVDENFITDSKKKQFAIIVTDSEYGYKQTSALLLFDNT</sequence>
<gene>
    <name evidence="1" type="ORF">A3Q56_06971</name>
</gene>
<protein>
    <submittedName>
        <fullName evidence="1">Uncharacterized protein</fullName>
    </submittedName>
</protein>
<organism evidence="1 2">
    <name type="scientific">Intoshia linei</name>
    <dbReference type="NCBI Taxonomy" id="1819745"/>
    <lineage>
        <taxon>Eukaryota</taxon>
        <taxon>Metazoa</taxon>
        <taxon>Spiralia</taxon>
        <taxon>Lophotrochozoa</taxon>
        <taxon>Mesozoa</taxon>
        <taxon>Orthonectida</taxon>
        <taxon>Rhopaluridae</taxon>
        <taxon>Intoshia</taxon>
    </lineage>
</organism>
<keyword evidence="2" id="KW-1185">Reference proteome</keyword>
<dbReference type="Proteomes" id="UP000078046">
    <property type="component" value="Unassembled WGS sequence"/>
</dbReference>